<evidence type="ECO:0000313" key="16">
    <source>
        <dbReference type="Proteomes" id="UP001328107"/>
    </source>
</evidence>
<keyword evidence="7" id="KW-0445">Lipid transport</keyword>
<dbReference type="InterPro" id="IPR000731">
    <property type="entry name" value="SSD"/>
</dbReference>
<evidence type="ECO:0000256" key="3">
    <source>
        <dbReference type="ARBA" id="ARBA00022448"/>
    </source>
</evidence>
<dbReference type="GO" id="GO:0015485">
    <property type="term" value="F:cholesterol binding"/>
    <property type="evidence" value="ECO:0007669"/>
    <property type="project" value="TreeGrafter"/>
</dbReference>
<evidence type="ECO:0000256" key="8">
    <source>
        <dbReference type="ARBA" id="ARBA00023136"/>
    </source>
</evidence>
<feature type="transmembrane region" description="Helical" evidence="13">
    <location>
        <begin position="396"/>
        <end position="415"/>
    </location>
</feature>
<dbReference type="AlphaFoldDB" id="A0AAN5C0C8"/>
<evidence type="ECO:0000256" key="1">
    <source>
        <dbReference type="ARBA" id="ARBA00004141"/>
    </source>
</evidence>
<dbReference type="InterPro" id="IPR053958">
    <property type="entry name" value="HMGCR/SNAP/NPC1-like_SSD"/>
</dbReference>
<dbReference type="Pfam" id="PF22314">
    <property type="entry name" value="NPC1_MLD"/>
    <property type="match status" value="2"/>
</dbReference>
<feature type="domain" description="SSD" evidence="14">
    <location>
        <begin position="777"/>
        <end position="1000"/>
    </location>
</feature>
<evidence type="ECO:0000313" key="15">
    <source>
        <dbReference type="EMBL" id="GMR32118.1"/>
    </source>
</evidence>
<reference evidence="16" key="1">
    <citation type="submission" date="2022-10" db="EMBL/GenBank/DDBJ databases">
        <title>Genome assembly of Pristionchus species.</title>
        <authorList>
            <person name="Yoshida K."/>
            <person name="Sommer R.J."/>
        </authorList>
    </citation>
    <scope>NUCLEOTIDE SEQUENCE [LARGE SCALE GENOMIC DNA]</scope>
    <source>
        <strain evidence="16">RS5460</strain>
    </source>
</reference>
<feature type="transmembrane region" description="Helical" evidence="13">
    <location>
        <begin position="816"/>
        <end position="839"/>
    </location>
</feature>
<dbReference type="GO" id="GO:0005886">
    <property type="term" value="C:plasma membrane"/>
    <property type="evidence" value="ECO:0007669"/>
    <property type="project" value="TreeGrafter"/>
</dbReference>
<accession>A0AAN5C0C8</accession>
<dbReference type="Gene3D" id="1.20.1640.10">
    <property type="entry name" value="Multidrug efflux transporter AcrB transmembrane domain"/>
    <property type="match status" value="1"/>
</dbReference>
<feature type="transmembrane region" description="Helical" evidence="13">
    <location>
        <begin position="326"/>
        <end position="347"/>
    </location>
</feature>
<keyword evidence="10" id="KW-0325">Glycoprotein</keyword>
<feature type="transmembrane region" description="Helical" evidence="13">
    <location>
        <begin position="851"/>
        <end position="868"/>
    </location>
</feature>
<dbReference type="Proteomes" id="UP001328107">
    <property type="component" value="Unassembled WGS sequence"/>
</dbReference>
<feature type="region of interest" description="Disordered" evidence="12">
    <location>
        <begin position="898"/>
        <end position="920"/>
    </location>
</feature>
<dbReference type="GO" id="GO:0030299">
    <property type="term" value="P:intestinal cholesterol absorption"/>
    <property type="evidence" value="ECO:0007669"/>
    <property type="project" value="TreeGrafter"/>
</dbReference>
<evidence type="ECO:0000256" key="4">
    <source>
        <dbReference type="ARBA" id="ARBA00022692"/>
    </source>
</evidence>
<feature type="region of interest" description="Disordered" evidence="12">
    <location>
        <begin position="603"/>
        <end position="635"/>
    </location>
</feature>
<evidence type="ECO:0000256" key="11">
    <source>
        <dbReference type="ARBA" id="ARBA00034049"/>
    </source>
</evidence>
<keyword evidence="16" id="KW-1185">Reference proteome</keyword>
<evidence type="ECO:0000259" key="14">
    <source>
        <dbReference type="PROSITE" id="PS50156"/>
    </source>
</evidence>
<evidence type="ECO:0000256" key="12">
    <source>
        <dbReference type="SAM" id="MobiDB-lite"/>
    </source>
</evidence>
<dbReference type="Pfam" id="PF16414">
    <property type="entry name" value="NPC1_N"/>
    <property type="match status" value="1"/>
</dbReference>
<name>A0AAN5C0C8_9BILA</name>
<keyword evidence="9" id="KW-1015">Disulfide bond</keyword>
<comment type="catalytic activity">
    <reaction evidence="11">
        <text>cholesterol(in) = cholesterol(out)</text>
        <dbReference type="Rhea" id="RHEA:39747"/>
        <dbReference type="ChEBI" id="CHEBI:16113"/>
    </reaction>
</comment>
<proteinExistence type="inferred from homology"/>
<dbReference type="InterPro" id="IPR053956">
    <property type="entry name" value="NPC1_MLD"/>
</dbReference>
<dbReference type="GO" id="GO:0042632">
    <property type="term" value="P:cholesterol homeostasis"/>
    <property type="evidence" value="ECO:0007669"/>
    <property type="project" value="TreeGrafter"/>
</dbReference>
<sequence>MMMTGVNGETGGAKTCSMRGVCATFKAGPHSHIGIPCEGPFSPLPLEGTKIRRQLGEYCPNLDVNGNLCCDDQNAMGLIKNLEQAKNVLGSCPVCLRNFLDMWCQYTCSPRQSEFVLPIKNQTRRVPVIEGVTSEMEYVKGAVPLMVEVDFHVDSSYIKSIFQSCLRVQFASSPVMGPLCGMPSSCVQSELSSHCLDMCLTRLGSPRLMAMQGILINFKQDGGILRGETGVISPLNSDFPLQRCEESSSECEACSCSDCFGACSPTPPFLKEFEKQWAKRKGEKVKEIPESQLSGMNASGVEVEETGHSWFNATWFMDDGPFGYPWLALILYCFVFLAAIFGLFLCFMCDSRKKRGADLSSKNIKFAGTYWGARDLLDNVQRGGAEWYAKVVAHHFLLIGASTFFLVALVCLFGLPKQEFVLDPVDVWTQKDSRSRIEKDKFEQYFNEIPRYTQVIIRPMHTYKQPFVYGVKRYGPIFQPFVMQQAFELTSQLIELKGKGIDQKTGKERELGLSDVCYKMVDGHCFVISPMSYLQNNKSIVECANRACNSELDGEVEKGLEEKKKGGGNDKEQRIFFDPSKIMLQNLPNETESLPPVDLDMVETTAEDPDDPFDDFKKKRKKRDVSAHTEHRGRIKRHPHSIEVSNPDRLSQESDLRRGIGLLAHLQKCIEVPVASSEYMHLPCGSQMGGAPVPGNLVFGGWNEAAPSDLSESKKILHYSNAYVITIALDSKKKDLAEIWETAVIDLLKKYSNELVEVNFITQLSIQDEINAAARSDVRIVAIGYALMAAYIIFGLSQFSIDNRKGVLRHTFWHQIFPGLMVSVTITLSVLFVIAFYGLIGLHATLMCMEVQPFLLCAIGVNNIFYFVKTYQRKMHERKQLEAALLSPISPLPPMESALPSKEAEMSDDESMRGSLSDAEKRREMEMEEIEEIIRREVLTQTCQRVLPSMFCTAFTECVCFLSLGLSSAPVLKVFSFYASAGVLVNFFFTLMIFVPSFFIAMKFSASPRGICSPVDCVPKKRKEMRRRTRWRFDQIRSSRGWMPHLIEKYYAPLIFTTTGRYTVIVVQFILICIAVIFIPRLPIGLDEKMSVPVDSYVHKFMSVLPDTLATSMPVHFVVYSNSELSLNVSDDKFLRLFCTSADCEKDSLGNLIDEGVKVTRT</sequence>
<dbReference type="PANTHER" id="PTHR45727:SF2">
    <property type="entry name" value="NPC INTRACELLULAR CHOLESTEROL TRANSPORTER 1"/>
    <property type="match status" value="1"/>
</dbReference>
<feature type="transmembrane region" description="Helical" evidence="13">
    <location>
        <begin position="946"/>
        <end position="966"/>
    </location>
</feature>
<dbReference type="PROSITE" id="PS50156">
    <property type="entry name" value="SSD"/>
    <property type="match status" value="1"/>
</dbReference>
<organism evidence="15 16">
    <name type="scientific">Pristionchus mayeri</name>
    <dbReference type="NCBI Taxonomy" id="1317129"/>
    <lineage>
        <taxon>Eukaryota</taxon>
        <taxon>Metazoa</taxon>
        <taxon>Ecdysozoa</taxon>
        <taxon>Nematoda</taxon>
        <taxon>Chromadorea</taxon>
        <taxon>Rhabditida</taxon>
        <taxon>Rhabditina</taxon>
        <taxon>Diplogasteromorpha</taxon>
        <taxon>Diplogasteroidea</taxon>
        <taxon>Neodiplogasteridae</taxon>
        <taxon>Pristionchus</taxon>
    </lineage>
</organism>
<feature type="transmembrane region" description="Helical" evidence="13">
    <location>
        <begin position="978"/>
        <end position="1001"/>
    </location>
</feature>
<keyword evidence="8 13" id="KW-0472">Membrane</keyword>
<feature type="non-terminal residue" evidence="15">
    <location>
        <position position="1162"/>
    </location>
</feature>
<evidence type="ECO:0000256" key="2">
    <source>
        <dbReference type="ARBA" id="ARBA00005585"/>
    </source>
</evidence>
<feature type="transmembrane region" description="Helical" evidence="13">
    <location>
        <begin position="778"/>
        <end position="796"/>
    </location>
</feature>
<evidence type="ECO:0000256" key="10">
    <source>
        <dbReference type="ARBA" id="ARBA00023180"/>
    </source>
</evidence>
<feature type="transmembrane region" description="Helical" evidence="13">
    <location>
        <begin position="1062"/>
        <end position="1082"/>
    </location>
</feature>
<dbReference type="EMBL" id="BTRK01000001">
    <property type="protein sequence ID" value="GMR32118.1"/>
    <property type="molecule type" value="Genomic_DNA"/>
</dbReference>
<keyword evidence="4 13" id="KW-0812">Transmembrane</keyword>
<dbReference type="SUPFAM" id="SSF82866">
    <property type="entry name" value="Multidrug efflux transporter AcrB transmembrane domain"/>
    <property type="match status" value="1"/>
</dbReference>
<dbReference type="Pfam" id="PF12349">
    <property type="entry name" value="Sterol-sensing"/>
    <property type="match status" value="2"/>
</dbReference>
<evidence type="ECO:0000256" key="7">
    <source>
        <dbReference type="ARBA" id="ARBA00023055"/>
    </source>
</evidence>
<protein>
    <recommendedName>
        <fullName evidence="14">SSD domain-containing protein</fullName>
    </recommendedName>
</protein>
<dbReference type="GO" id="GO:0015918">
    <property type="term" value="P:sterol transport"/>
    <property type="evidence" value="ECO:0007669"/>
    <property type="project" value="TreeGrafter"/>
</dbReference>
<dbReference type="InterPro" id="IPR032190">
    <property type="entry name" value="NPC1_N"/>
</dbReference>
<evidence type="ECO:0000256" key="9">
    <source>
        <dbReference type="ARBA" id="ARBA00023157"/>
    </source>
</evidence>
<evidence type="ECO:0000256" key="6">
    <source>
        <dbReference type="ARBA" id="ARBA00022989"/>
    </source>
</evidence>
<dbReference type="PANTHER" id="PTHR45727">
    <property type="entry name" value="NPC INTRACELLULAR CHOLESTEROL TRANSPORTER 1"/>
    <property type="match status" value="1"/>
</dbReference>
<keyword evidence="5" id="KW-0732">Signal</keyword>
<gene>
    <name evidence="15" type="ORF">PMAYCL1PPCAC_02313</name>
</gene>
<comment type="similarity">
    <text evidence="2">Belongs to the patched family.</text>
</comment>
<comment type="caution">
    <text evidence="15">The sequence shown here is derived from an EMBL/GenBank/DDBJ whole genome shotgun (WGS) entry which is preliminary data.</text>
</comment>
<keyword evidence="6 13" id="KW-1133">Transmembrane helix</keyword>
<evidence type="ECO:0000256" key="5">
    <source>
        <dbReference type="ARBA" id="ARBA00022729"/>
    </source>
</evidence>
<keyword evidence="3" id="KW-0813">Transport</keyword>
<evidence type="ECO:0000256" key="13">
    <source>
        <dbReference type="SAM" id="Phobius"/>
    </source>
</evidence>
<comment type="subcellular location">
    <subcellularLocation>
        <location evidence="1">Membrane</location>
        <topology evidence="1">Multi-pass membrane protein</topology>
    </subcellularLocation>
</comment>